<sequence length="93" mass="10903">MERPTPKRIVLRFHEKHQFDEAAINQAFFASLDLRLADDYYSHLCPPDEDSAKMHIVLDIHAKSVPVVNLHTLPYRVFKVKKDGHLSVRLLRR</sequence>
<dbReference type="VEuPathDB" id="FungiDB:CLCR_04459"/>
<gene>
    <name evidence="1" type="ORF">CLCR_04459</name>
</gene>
<keyword evidence="2" id="KW-1185">Reference proteome</keyword>
<dbReference type="AlphaFoldDB" id="A0A1C1CJ37"/>
<evidence type="ECO:0000313" key="1">
    <source>
        <dbReference type="EMBL" id="OCT48530.1"/>
    </source>
</evidence>
<name>A0A1C1CJ37_9EURO</name>
<organism evidence="1 2">
    <name type="scientific">Cladophialophora carrionii</name>
    <dbReference type="NCBI Taxonomy" id="86049"/>
    <lineage>
        <taxon>Eukaryota</taxon>
        <taxon>Fungi</taxon>
        <taxon>Dikarya</taxon>
        <taxon>Ascomycota</taxon>
        <taxon>Pezizomycotina</taxon>
        <taxon>Eurotiomycetes</taxon>
        <taxon>Chaetothyriomycetidae</taxon>
        <taxon>Chaetothyriales</taxon>
        <taxon>Herpotrichiellaceae</taxon>
        <taxon>Cladophialophora</taxon>
    </lineage>
</organism>
<comment type="caution">
    <text evidence="1">The sequence shown here is derived from an EMBL/GenBank/DDBJ whole genome shotgun (WGS) entry which is preliminary data.</text>
</comment>
<dbReference type="EMBL" id="LGRB01000012">
    <property type="protein sequence ID" value="OCT48530.1"/>
    <property type="molecule type" value="Genomic_DNA"/>
</dbReference>
<reference evidence="2" key="1">
    <citation type="submission" date="2015-07" db="EMBL/GenBank/DDBJ databases">
        <authorList>
            <person name="Teixeira M.M."/>
            <person name="Souza R.C."/>
            <person name="Almeida L.G."/>
            <person name="Vicente V.A."/>
            <person name="de Hoog S."/>
            <person name="Bocca A.L."/>
            <person name="de Almeida S.R."/>
            <person name="Vasconcelos A.T."/>
            <person name="Felipe M.S."/>
        </authorList>
    </citation>
    <scope>NUCLEOTIDE SEQUENCE [LARGE SCALE GENOMIC DNA]</scope>
    <source>
        <strain evidence="2">KSF</strain>
    </source>
</reference>
<proteinExistence type="predicted"/>
<dbReference type="Proteomes" id="UP000094526">
    <property type="component" value="Unassembled WGS sequence"/>
</dbReference>
<dbReference type="STRING" id="86049.A0A1C1CJ37"/>
<dbReference type="OrthoDB" id="3709982at2759"/>
<accession>A0A1C1CJ37</accession>
<protein>
    <submittedName>
        <fullName evidence="1">Uncharacterized protein</fullName>
    </submittedName>
</protein>
<evidence type="ECO:0000313" key="2">
    <source>
        <dbReference type="Proteomes" id="UP000094526"/>
    </source>
</evidence>